<organism evidence="3 4">
    <name type="scientific">Splendidivirga corallicola</name>
    <dbReference type="NCBI Taxonomy" id="3051826"/>
    <lineage>
        <taxon>Bacteria</taxon>
        <taxon>Pseudomonadati</taxon>
        <taxon>Bacteroidota</taxon>
        <taxon>Cytophagia</taxon>
        <taxon>Cytophagales</taxon>
        <taxon>Splendidivirgaceae</taxon>
        <taxon>Splendidivirga</taxon>
    </lineage>
</organism>
<dbReference type="RefSeq" id="WP_346754766.1">
    <property type="nucleotide sequence ID" value="NZ_JAUJEA010000013.1"/>
</dbReference>
<dbReference type="Gene3D" id="2.60.40.10">
    <property type="entry name" value="Immunoglobulins"/>
    <property type="match status" value="2"/>
</dbReference>
<gene>
    <name evidence="3" type="ORF">QQ008_25355</name>
</gene>
<dbReference type="Proteomes" id="UP001172082">
    <property type="component" value="Unassembled WGS sequence"/>
</dbReference>
<dbReference type="EMBL" id="JAUJEA010000013">
    <property type="protein sequence ID" value="MDN5204743.1"/>
    <property type="molecule type" value="Genomic_DNA"/>
</dbReference>
<dbReference type="Gene3D" id="2.60.40.1080">
    <property type="match status" value="1"/>
</dbReference>
<dbReference type="InterPro" id="IPR026444">
    <property type="entry name" value="Secre_tail"/>
</dbReference>
<evidence type="ECO:0000259" key="2">
    <source>
        <dbReference type="SMART" id="SM00736"/>
    </source>
</evidence>
<feature type="domain" description="Dystroglycan-type cadherin-like" evidence="2">
    <location>
        <begin position="896"/>
        <end position="989"/>
    </location>
</feature>
<feature type="signal peptide" evidence="1">
    <location>
        <begin position="1"/>
        <end position="20"/>
    </location>
</feature>
<keyword evidence="1" id="KW-0732">Signal</keyword>
<evidence type="ECO:0000313" key="4">
    <source>
        <dbReference type="Proteomes" id="UP001172082"/>
    </source>
</evidence>
<feature type="chain" id="PRO_5045959188" evidence="1">
    <location>
        <begin position="21"/>
        <end position="1082"/>
    </location>
</feature>
<reference evidence="3" key="1">
    <citation type="submission" date="2023-06" db="EMBL/GenBank/DDBJ databases">
        <title>Genomic of Parafulvivirga corallium.</title>
        <authorList>
            <person name="Wang G."/>
        </authorList>
    </citation>
    <scope>NUCLEOTIDE SEQUENCE</scope>
    <source>
        <strain evidence="3">BMA10</strain>
    </source>
</reference>
<sequence length="1082" mass="115749">MKRLISTLFTIGLAICSSLAQNHEIRAFKTLHVGKMDQSKQHFARMYQVKREPLHRKRLILPEPAQQGSGNDVVIAASLHKVNSAQVLDTLANGQNIDLGYPYDNGIASSRDGYVVATTNQAVWIYNPQGVLQQSLDWNVFAGPGGTIDPQVVYDPTHDRFIVIILKTSSGASGGVWVVVSNSNDPTGAWTSYSIPMTATEPNTDIFADFPHLGISSDRLYILSNFFDSFGLAYTAIWDISLTDLYAGSFVPGFHRIGNDTEMRFVNYADDTYGSDYYGISPRDSTIVLYKFNGGNLETDTISTPSQFVNVNLGIVTPGQMISGAGDGNGLAAFYKDGTIYYGHIGVLSQATPKPVIIYGQITVDANLGNSTASTPIAFYDENRTFGFGTLSYAGYKGSNSKAAALYVVLTGTSSNYLGTVAYQIDPYQNVTGPMLLAEGDTIIGYRVGDYIQARYQPGSERKIWVTAQRATTEGGINLNPADDFYLQARLIQLQMDSIPQNAIPVLSQPITDTTFAADFGSAVYDLSPVFTDADADNLTYTASSSDTLAVTVNISGSQLTVTQITQTGMGSSTIRIIANDGNYGTAHDDFYVIVGQEPPNNPPVVAQAFPDTTLEVSFTEATFQLGETFSDADDDELTISAQLSTEGTVKVEIAQTTMLVSELGVGSTEVTLTADDGRGGTVEDVFTLTVAERQNNNAPVVVNPIQDTILTPGYSLVKLIIDTVFSDADEDILTYVAYSADTAVVTASYSNGSLNITEIGEGSTMVSLVADDGFQGTATDRFIVTSGNVTPNSAPTVAQSIADTTLVLGSGNVYINFANTFADSDGDDLSYSIFSTNPSVLTAQINDNDSIYLNLESTGSTVISLTANDGHAGFATDEFTVTVTNTTTVENNPPTVIESMADTTFTSGFSVSLIDISNVFSDQDGDPLTYTITSSDESVVTATYSAEGLSLTEVGIGSTNVNITVDDGNEGTASDEFVVTVNEEETILSIQDELIEVHDMYPNPATNTVSIRFNVAKAGHYTAELVDIQGKQSIILTGRRLKPGESLLNFNVNAFAPGVYILRISGEGPGSIAERKLVIER</sequence>
<dbReference type="SMART" id="SM00736">
    <property type="entry name" value="CADG"/>
    <property type="match status" value="2"/>
</dbReference>
<proteinExistence type="predicted"/>
<name>A0ABT8KX59_9BACT</name>
<comment type="caution">
    <text evidence="3">The sequence shown here is derived from an EMBL/GenBank/DDBJ whole genome shotgun (WGS) entry which is preliminary data.</text>
</comment>
<keyword evidence="4" id="KW-1185">Reference proteome</keyword>
<feature type="domain" description="Dystroglycan-type cadherin-like" evidence="2">
    <location>
        <begin position="605"/>
        <end position="698"/>
    </location>
</feature>
<evidence type="ECO:0000313" key="3">
    <source>
        <dbReference type="EMBL" id="MDN5204743.1"/>
    </source>
</evidence>
<dbReference type="InterPro" id="IPR006644">
    <property type="entry name" value="Cadg"/>
</dbReference>
<protein>
    <submittedName>
        <fullName evidence="3">T9SS type A sorting domain-containing protein</fullName>
    </submittedName>
</protein>
<dbReference type="NCBIfam" id="TIGR04183">
    <property type="entry name" value="Por_Secre_tail"/>
    <property type="match status" value="1"/>
</dbReference>
<evidence type="ECO:0000256" key="1">
    <source>
        <dbReference type="SAM" id="SignalP"/>
    </source>
</evidence>
<dbReference type="Pfam" id="PF18962">
    <property type="entry name" value="Por_Secre_tail"/>
    <property type="match status" value="1"/>
</dbReference>
<accession>A0ABT8KX59</accession>
<dbReference type="InterPro" id="IPR013783">
    <property type="entry name" value="Ig-like_fold"/>
</dbReference>